<accession>A0A7X1FP38</accession>
<comment type="caution">
    <text evidence="4">The sequence shown here is derived from an EMBL/GenBank/DDBJ whole genome shotgun (WGS) entry which is preliminary data.</text>
</comment>
<dbReference type="AlphaFoldDB" id="A0A7X1FP38"/>
<dbReference type="GO" id="GO:0005829">
    <property type="term" value="C:cytosol"/>
    <property type="evidence" value="ECO:0007669"/>
    <property type="project" value="TreeGrafter"/>
</dbReference>
<dbReference type="GO" id="GO:0016832">
    <property type="term" value="F:aldehyde-lyase activity"/>
    <property type="evidence" value="ECO:0007669"/>
    <property type="project" value="TreeGrafter"/>
</dbReference>
<dbReference type="PANTHER" id="PTHR22789">
    <property type="entry name" value="FUCULOSE PHOSPHATE ALDOLASE"/>
    <property type="match status" value="1"/>
</dbReference>
<dbReference type="InterPro" id="IPR050197">
    <property type="entry name" value="Aldolase_class_II_sugar_metab"/>
</dbReference>
<dbReference type="InterPro" id="IPR001303">
    <property type="entry name" value="Aldolase_II/adducin_N"/>
</dbReference>
<keyword evidence="1" id="KW-0479">Metal-binding</keyword>
<dbReference type="GO" id="GO:0019323">
    <property type="term" value="P:pentose catabolic process"/>
    <property type="evidence" value="ECO:0007669"/>
    <property type="project" value="TreeGrafter"/>
</dbReference>
<evidence type="ECO:0000313" key="4">
    <source>
        <dbReference type="EMBL" id="MBC2664299.1"/>
    </source>
</evidence>
<evidence type="ECO:0000313" key="5">
    <source>
        <dbReference type="Proteomes" id="UP000566813"/>
    </source>
</evidence>
<sequence length="212" mass="22164">MTEETLRAEVATTYAELVTRGLCVGSAGNVSVATDCGMLITRSGASAALSSADVVACDLAGTPEGELAPSSEWEMHAALYRSRSDARAVVHTHSDACVALSALGEPLPAFHYMVLGFGGADVRCAPYETFGTQALATAAVSAIAGRTACLLGNHGMICHGPNLKSALETASRLETLARQYIMALSVGTPRLLTLDQIRAAQERYRTYGQARA</sequence>
<dbReference type="RefSeq" id="WP_185662567.1">
    <property type="nucleotide sequence ID" value="NZ_JACLAW010000002.1"/>
</dbReference>
<evidence type="ECO:0000259" key="3">
    <source>
        <dbReference type="SMART" id="SM01007"/>
    </source>
</evidence>
<dbReference type="EMBL" id="JACLAW010000002">
    <property type="protein sequence ID" value="MBC2664299.1"/>
    <property type="molecule type" value="Genomic_DNA"/>
</dbReference>
<feature type="domain" description="Class II aldolase/adducin N-terminal" evidence="3">
    <location>
        <begin position="8"/>
        <end position="181"/>
    </location>
</feature>
<organism evidence="4 5">
    <name type="scientific">Novosphingobium flavum</name>
    <dbReference type="NCBI Taxonomy" id="1778672"/>
    <lineage>
        <taxon>Bacteria</taxon>
        <taxon>Pseudomonadati</taxon>
        <taxon>Pseudomonadota</taxon>
        <taxon>Alphaproteobacteria</taxon>
        <taxon>Sphingomonadales</taxon>
        <taxon>Sphingomonadaceae</taxon>
        <taxon>Novosphingobium</taxon>
    </lineage>
</organism>
<dbReference type="InterPro" id="IPR036409">
    <property type="entry name" value="Aldolase_II/adducin_N_sf"/>
</dbReference>
<dbReference type="GO" id="GO:0046872">
    <property type="term" value="F:metal ion binding"/>
    <property type="evidence" value="ECO:0007669"/>
    <property type="project" value="UniProtKB-KW"/>
</dbReference>
<keyword evidence="5" id="KW-1185">Reference proteome</keyword>
<dbReference type="SUPFAM" id="SSF53639">
    <property type="entry name" value="AraD/HMP-PK domain-like"/>
    <property type="match status" value="1"/>
</dbReference>
<evidence type="ECO:0000256" key="2">
    <source>
        <dbReference type="ARBA" id="ARBA00023239"/>
    </source>
</evidence>
<reference evidence="4 5" key="1">
    <citation type="submission" date="2020-08" db="EMBL/GenBank/DDBJ databases">
        <title>The genome sequence of type strain Novosphingobium flavum NBRC 111647.</title>
        <authorList>
            <person name="Liu Y."/>
        </authorList>
    </citation>
    <scope>NUCLEOTIDE SEQUENCE [LARGE SCALE GENOMIC DNA]</scope>
    <source>
        <strain evidence="4 5">NBRC 111647</strain>
    </source>
</reference>
<dbReference type="Gene3D" id="3.40.225.10">
    <property type="entry name" value="Class II aldolase/adducin N-terminal domain"/>
    <property type="match status" value="1"/>
</dbReference>
<dbReference type="SMART" id="SM01007">
    <property type="entry name" value="Aldolase_II"/>
    <property type="match status" value="1"/>
</dbReference>
<dbReference type="PANTHER" id="PTHR22789:SF0">
    <property type="entry name" value="3-OXO-TETRONATE 4-PHOSPHATE DECARBOXYLASE-RELATED"/>
    <property type="match status" value="1"/>
</dbReference>
<name>A0A7X1FP38_9SPHN</name>
<proteinExistence type="predicted"/>
<protein>
    <submittedName>
        <fullName evidence="4">Class II aldolase/adducin family protein</fullName>
    </submittedName>
</protein>
<dbReference type="Pfam" id="PF00596">
    <property type="entry name" value="Aldolase_II"/>
    <property type="match status" value="1"/>
</dbReference>
<dbReference type="Proteomes" id="UP000566813">
    <property type="component" value="Unassembled WGS sequence"/>
</dbReference>
<keyword evidence="2" id="KW-0456">Lyase</keyword>
<gene>
    <name evidence="4" type="ORF">H7F51_02070</name>
</gene>
<evidence type="ECO:0000256" key="1">
    <source>
        <dbReference type="ARBA" id="ARBA00022723"/>
    </source>
</evidence>